<keyword evidence="7" id="KW-1185">Reference proteome</keyword>
<organism evidence="6 7">
    <name type="scientific">Enterocloster hominis</name>
    <name type="common">ex Hitch et al. 2024</name>
    <dbReference type="NCBI Taxonomy" id="1917870"/>
    <lineage>
        <taxon>Bacteria</taxon>
        <taxon>Bacillati</taxon>
        <taxon>Bacillota</taxon>
        <taxon>Clostridia</taxon>
        <taxon>Lachnospirales</taxon>
        <taxon>Lachnospiraceae</taxon>
        <taxon>Enterocloster</taxon>
    </lineage>
</organism>
<evidence type="ECO:0000313" key="7">
    <source>
        <dbReference type="Proteomes" id="UP001454086"/>
    </source>
</evidence>
<evidence type="ECO:0000256" key="2">
    <source>
        <dbReference type="ARBA" id="ARBA00022840"/>
    </source>
</evidence>
<evidence type="ECO:0000259" key="5">
    <source>
        <dbReference type="SMART" id="SM00382"/>
    </source>
</evidence>
<protein>
    <recommendedName>
        <fullName evidence="4">Uncharacterized AAA domain-containing protein ycf46</fullName>
    </recommendedName>
</protein>
<keyword evidence="2" id="KW-0067">ATP-binding</keyword>
<dbReference type="InterPro" id="IPR003593">
    <property type="entry name" value="AAA+_ATPase"/>
</dbReference>
<sequence length="594" mass="67050">MTKYPMDTIVPYSNVYCDDSDIYHSALIDYNIINMDCCSLKELPKRICGGSDDDGCYGRFTINKKSNYLLPSLLAVHVRKNASPYNDVSAYDALLPFVDRYLQETDDSCAIRSSAVLLYGDQLELPSWLKTYCYIVEEPYPQGEEIAAIIQNKISQSNCVLSDDTIESYVSWFLGNSLIQVEDTVDYLLNLPRDLLTGRPMIENKQEVQKVLATLKEQNVKRIGLLELQKVDEKENLGGMRAFHQWLDTNKESILQADRIFRRTGATGHKGILMCGVPGCGKSAAVNLLAKSLELPVIKMDIGRLMGGIVGESEHNMHLALRLAEAMSPCILYVDEIEKGFSGSGGKGEDNSGVTKRMFGILLSWMQDCIKPVYIFATANSLSGIPKEFFRSGRFDSHFALYMPTRGECIDIFKKRMEKAESIVLEFNKHDELFMKQCFDDDKLGLAVDHLLYEENGKKKGRFITGADITKLVNMALRQFTQRTGAISHTDWINALKRVSDSTIMYGDGNENLDSIAICYLRMMRLGFKPTSDDCLFSPKDYAVNYTGKGIDISISEKSDFKSDYDRVLYRTIREKMVFMAARLEENAIAELTK</sequence>
<comment type="caution">
    <text evidence="6">The sequence shown here is derived from an EMBL/GenBank/DDBJ whole genome shotgun (WGS) entry which is preliminary data.</text>
</comment>
<dbReference type="InterPro" id="IPR003959">
    <property type="entry name" value="ATPase_AAA_core"/>
</dbReference>
<dbReference type="EMBL" id="JBBMFM010000010">
    <property type="protein sequence ID" value="MEQ2424219.1"/>
    <property type="molecule type" value="Genomic_DNA"/>
</dbReference>
<evidence type="ECO:0000256" key="3">
    <source>
        <dbReference type="ARBA" id="ARBA00038088"/>
    </source>
</evidence>
<dbReference type="SMART" id="SM00382">
    <property type="entry name" value="AAA"/>
    <property type="match status" value="1"/>
</dbReference>
<dbReference type="Pfam" id="PF00004">
    <property type="entry name" value="AAA"/>
    <property type="match status" value="1"/>
</dbReference>
<dbReference type="PANTHER" id="PTHR42960">
    <property type="entry name" value="YCF46 PROTEIN"/>
    <property type="match status" value="1"/>
</dbReference>
<dbReference type="InterPro" id="IPR052381">
    <property type="entry name" value="AAA_domain_protein"/>
</dbReference>
<evidence type="ECO:0000256" key="1">
    <source>
        <dbReference type="ARBA" id="ARBA00022741"/>
    </source>
</evidence>
<dbReference type="PANTHER" id="PTHR42960:SF1">
    <property type="entry name" value="YCF46 PROTEIN"/>
    <property type="match status" value="1"/>
</dbReference>
<dbReference type="Gene3D" id="3.40.50.300">
    <property type="entry name" value="P-loop containing nucleotide triphosphate hydrolases"/>
    <property type="match status" value="1"/>
</dbReference>
<gene>
    <name evidence="6" type="ORF">WMQ36_04480</name>
</gene>
<proteinExistence type="inferred from homology"/>
<comment type="similarity">
    <text evidence="3">Belongs to the AAA ATPase family. Highly divergent.</text>
</comment>
<dbReference type="Proteomes" id="UP001454086">
    <property type="component" value="Unassembled WGS sequence"/>
</dbReference>
<keyword evidence="1" id="KW-0547">Nucleotide-binding</keyword>
<name>A0ABV1D1G1_9FIRM</name>
<dbReference type="InterPro" id="IPR027417">
    <property type="entry name" value="P-loop_NTPase"/>
</dbReference>
<dbReference type="SUPFAM" id="SSF52540">
    <property type="entry name" value="P-loop containing nucleoside triphosphate hydrolases"/>
    <property type="match status" value="1"/>
</dbReference>
<feature type="domain" description="AAA+ ATPase" evidence="5">
    <location>
        <begin position="268"/>
        <end position="405"/>
    </location>
</feature>
<accession>A0ABV1D1G1</accession>
<evidence type="ECO:0000256" key="4">
    <source>
        <dbReference type="ARBA" id="ARBA00040480"/>
    </source>
</evidence>
<evidence type="ECO:0000313" key="6">
    <source>
        <dbReference type="EMBL" id="MEQ2424219.1"/>
    </source>
</evidence>
<reference evidence="6 7" key="1">
    <citation type="submission" date="2024-03" db="EMBL/GenBank/DDBJ databases">
        <title>Human intestinal bacterial collection.</title>
        <authorList>
            <person name="Pauvert C."/>
            <person name="Hitch T.C.A."/>
            <person name="Clavel T."/>
        </authorList>
    </citation>
    <scope>NUCLEOTIDE SEQUENCE [LARGE SCALE GENOMIC DNA]</scope>
    <source>
        <strain evidence="6 7">CLA-SR-H021</strain>
    </source>
</reference>